<reference evidence="1" key="1">
    <citation type="journal article" date="2015" name="Nature">
        <title>Complex archaea that bridge the gap between prokaryotes and eukaryotes.</title>
        <authorList>
            <person name="Spang A."/>
            <person name="Saw J.H."/>
            <person name="Jorgensen S.L."/>
            <person name="Zaremba-Niedzwiedzka K."/>
            <person name="Martijn J."/>
            <person name="Lind A.E."/>
            <person name="van Eijk R."/>
            <person name="Schleper C."/>
            <person name="Guy L."/>
            <person name="Ettema T.J."/>
        </authorList>
    </citation>
    <scope>NUCLEOTIDE SEQUENCE</scope>
</reference>
<sequence>MRMPKVEAGIDTKLLGIGIAFDFKCNTLQCCFLCFLLNIDFSQEPQ</sequence>
<organism evidence="1">
    <name type="scientific">marine sediment metagenome</name>
    <dbReference type="NCBI Taxonomy" id="412755"/>
    <lineage>
        <taxon>unclassified sequences</taxon>
        <taxon>metagenomes</taxon>
        <taxon>ecological metagenomes</taxon>
    </lineage>
</organism>
<comment type="caution">
    <text evidence="1">The sequence shown here is derived from an EMBL/GenBank/DDBJ whole genome shotgun (WGS) entry which is preliminary data.</text>
</comment>
<name>A0A0F9PNS7_9ZZZZ</name>
<protein>
    <submittedName>
        <fullName evidence="1">Uncharacterized protein</fullName>
    </submittedName>
</protein>
<proteinExistence type="predicted"/>
<accession>A0A0F9PNS7</accession>
<gene>
    <name evidence="1" type="ORF">LCGC14_0820140</name>
</gene>
<dbReference type="AlphaFoldDB" id="A0A0F9PNS7"/>
<evidence type="ECO:0000313" key="1">
    <source>
        <dbReference type="EMBL" id="KKN31824.1"/>
    </source>
</evidence>
<dbReference type="EMBL" id="LAZR01002300">
    <property type="protein sequence ID" value="KKN31824.1"/>
    <property type="molecule type" value="Genomic_DNA"/>
</dbReference>